<dbReference type="PROSITE" id="PS50011">
    <property type="entry name" value="PROTEIN_KINASE_DOM"/>
    <property type="match status" value="1"/>
</dbReference>
<keyword evidence="5" id="KW-0418">Kinase</keyword>
<dbReference type="InterPro" id="IPR011009">
    <property type="entry name" value="Kinase-like_dom_sf"/>
</dbReference>
<dbReference type="SMART" id="SM00220">
    <property type="entry name" value="S_TKc"/>
    <property type="match status" value="1"/>
</dbReference>
<proteinExistence type="inferred from homology"/>
<evidence type="ECO:0000256" key="2">
    <source>
        <dbReference type="SAM" id="MobiDB-lite"/>
    </source>
</evidence>
<dbReference type="PROSITE" id="PS00108">
    <property type="entry name" value="PROTEIN_KINASE_ST"/>
    <property type="match status" value="1"/>
</dbReference>
<dbReference type="Gene3D" id="2.60.200.20">
    <property type="match status" value="1"/>
</dbReference>
<sequence>MDEINPVDIPDPLPVGNNTDDSDSDDVAEGVWGYLLPLNSQYGTRIALKNCNARPIAETENPWLIGSADRKVVSIAGRYLIGRHPECDLHVDDPLVSDRHCLIFTENKNGRTIAIIEDLSNNGTFVNEAIVGRNRRRELNDRDEIIVLDGARFIFRYPKNITETNTFSKKYKIRQRIGTSFFSEVFRCVEKTTGQVYAVKVFTKKPGDLPSKADSWQQEIAIFMGINHPNILYAKDAFDEEDAVYLVLELAPDGELLDFIIEKKKLTEEEARKVFIQVFQAVKYLHDRNIVYRDVKPENILLMDKKDLTIKLMDFGLSKILGEESFTTTLCGTPSYVAPEILADSTPRRYTRAVDIWSLGVVLYICLCGFPPFSEELYSKEKPYTLAQQIKAGRFDYPSPYWDSIGDPALDLIDRMLTVDPEKRYTIDDCLKHPWMQNKPTTSSVTLDADDDLLGRLSSLDLNKRKVVRERTLLSSVNDVKVTRAIGVAPRMAPVKGHVENPNSEATISLEGTKRTRASAAYETEQPGKLFREPKDLGPQGSRGMSSRLSN</sequence>
<feature type="domain" description="FHA" evidence="3">
    <location>
        <begin position="79"/>
        <end position="131"/>
    </location>
</feature>
<dbReference type="CDD" id="cd05117">
    <property type="entry name" value="STKc_CAMK"/>
    <property type="match status" value="1"/>
</dbReference>
<dbReference type="PANTHER" id="PTHR24347">
    <property type="entry name" value="SERINE/THREONINE-PROTEIN KINASE"/>
    <property type="match status" value="1"/>
</dbReference>
<dbReference type="Proteomes" id="UP000235786">
    <property type="component" value="Unassembled WGS sequence"/>
</dbReference>
<dbReference type="Pfam" id="PF00069">
    <property type="entry name" value="Pkinase"/>
    <property type="match status" value="1"/>
</dbReference>
<feature type="domain" description="Protein kinase" evidence="4">
    <location>
        <begin position="171"/>
        <end position="436"/>
    </location>
</feature>
<feature type="region of interest" description="Disordered" evidence="2">
    <location>
        <begin position="1"/>
        <end position="24"/>
    </location>
</feature>
<dbReference type="STRING" id="1149755.A0A2J6RTG7"/>
<keyword evidence="5" id="KW-0808">Transferase</keyword>
<organism evidence="5 6">
    <name type="scientific">Hyaloscypha variabilis (strain UAMH 11265 / GT02V1 / F)</name>
    <name type="common">Meliniomyces variabilis</name>
    <dbReference type="NCBI Taxonomy" id="1149755"/>
    <lineage>
        <taxon>Eukaryota</taxon>
        <taxon>Fungi</taxon>
        <taxon>Dikarya</taxon>
        <taxon>Ascomycota</taxon>
        <taxon>Pezizomycotina</taxon>
        <taxon>Leotiomycetes</taxon>
        <taxon>Helotiales</taxon>
        <taxon>Hyaloscyphaceae</taxon>
        <taxon>Hyaloscypha</taxon>
        <taxon>Hyaloscypha variabilis</taxon>
    </lineage>
</organism>
<dbReference type="SMART" id="SM00240">
    <property type="entry name" value="FHA"/>
    <property type="match status" value="1"/>
</dbReference>
<gene>
    <name evidence="5" type="ORF">L207DRAFT_426610</name>
</gene>
<comment type="similarity">
    <text evidence="1">Belongs to the protein kinase superfamily. CAMK Ser/Thr protein kinase family. CHEK2 subfamily.</text>
</comment>
<keyword evidence="6" id="KW-1185">Reference proteome</keyword>
<evidence type="ECO:0000259" key="4">
    <source>
        <dbReference type="PROSITE" id="PS50011"/>
    </source>
</evidence>
<dbReference type="SUPFAM" id="SSF49879">
    <property type="entry name" value="SMAD/FHA domain"/>
    <property type="match status" value="1"/>
</dbReference>
<name>A0A2J6RTG7_HYAVF</name>
<dbReference type="EMBL" id="KZ613944">
    <property type="protein sequence ID" value="PMD41818.1"/>
    <property type="molecule type" value="Genomic_DNA"/>
</dbReference>
<dbReference type="Gene3D" id="1.10.510.10">
    <property type="entry name" value="Transferase(Phosphotransferase) domain 1"/>
    <property type="match status" value="1"/>
</dbReference>
<dbReference type="GO" id="GO:0004672">
    <property type="term" value="F:protein kinase activity"/>
    <property type="evidence" value="ECO:0007669"/>
    <property type="project" value="InterPro"/>
</dbReference>
<dbReference type="Pfam" id="PF00498">
    <property type="entry name" value="FHA"/>
    <property type="match status" value="1"/>
</dbReference>
<dbReference type="InterPro" id="IPR000253">
    <property type="entry name" value="FHA_dom"/>
</dbReference>
<dbReference type="InterPro" id="IPR000719">
    <property type="entry name" value="Prot_kinase_dom"/>
</dbReference>
<dbReference type="OrthoDB" id="407410at2759"/>
<evidence type="ECO:0000256" key="1">
    <source>
        <dbReference type="ARBA" id="ARBA00005575"/>
    </source>
</evidence>
<dbReference type="GO" id="GO:0005524">
    <property type="term" value="F:ATP binding"/>
    <property type="evidence" value="ECO:0007669"/>
    <property type="project" value="InterPro"/>
</dbReference>
<reference evidence="5 6" key="1">
    <citation type="submission" date="2016-04" db="EMBL/GenBank/DDBJ databases">
        <title>A degradative enzymes factory behind the ericoid mycorrhizal symbiosis.</title>
        <authorList>
            <consortium name="DOE Joint Genome Institute"/>
            <person name="Martino E."/>
            <person name="Morin E."/>
            <person name="Grelet G."/>
            <person name="Kuo A."/>
            <person name="Kohler A."/>
            <person name="Daghino S."/>
            <person name="Barry K."/>
            <person name="Choi C."/>
            <person name="Cichocki N."/>
            <person name="Clum A."/>
            <person name="Copeland A."/>
            <person name="Hainaut M."/>
            <person name="Haridas S."/>
            <person name="Labutti K."/>
            <person name="Lindquist E."/>
            <person name="Lipzen A."/>
            <person name="Khouja H.-R."/>
            <person name="Murat C."/>
            <person name="Ohm R."/>
            <person name="Olson A."/>
            <person name="Spatafora J."/>
            <person name="Veneault-Fourrey C."/>
            <person name="Henrissat B."/>
            <person name="Grigoriev I."/>
            <person name="Martin F."/>
            <person name="Perotto S."/>
        </authorList>
    </citation>
    <scope>NUCLEOTIDE SEQUENCE [LARGE SCALE GENOMIC DNA]</scope>
    <source>
        <strain evidence="5 6">F</strain>
    </source>
</reference>
<dbReference type="FunFam" id="1.10.510.10:FF:001380">
    <property type="entry name" value="Checkpoint kinase 2-like protein"/>
    <property type="match status" value="1"/>
</dbReference>
<accession>A0A2J6RTG7</accession>
<dbReference type="SUPFAM" id="SSF56112">
    <property type="entry name" value="Protein kinase-like (PK-like)"/>
    <property type="match status" value="1"/>
</dbReference>
<dbReference type="InterPro" id="IPR008984">
    <property type="entry name" value="SMAD_FHA_dom_sf"/>
</dbReference>
<feature type="non-terminal residue" evidence="5">
    <location>
        <position position="551"/>
    </location>
</feature>
<evidence type="ECO:0000259" key="3">
    <source>
        <dbReference type="PROSITE" id="PS50006"/>
    </source>
</evidence>
<evidence type="ECO:0000313" key="6">
    <source>
        <dbReference type="Proteomes" id="UP000235786"/>
    </source>
</evidence>
<evidence type="ECO:0000313" key="5">
    <source>
        <dbReference type="EMBL" id="PMD41818.1"/>
    </source>
</evidence>
<dbReference type="PROSITE" id="PS50006">
    <property type="entry name" value="FHA_DOMAIN"/>
    <property type="match status" value="1"/>
</dbReference>
<dbReference type="AlphaFoldDB" id="A0A2J6RTG7"/>
<protein>
    <submittedName>
        <fullName evidence="5">Pkinase-domain-containing protein</fullName>
    </submittedName>
</protein>
<dbReference type="InterPro" id="IPR008271">
    <property type="entry name" value="Ser/Thr_kinase_AS"/>
</dbReference>
<feature type="region of interest" description="Disordered" evidence="2">
    <location>
        <begin position="512"/>
        <end position="551"/>
    </location>
</feature>